<dbReference type="SUPFAM" id="SSF46894">
    <property type="entry name" value="C-terminal effector domain of the bipartite response regulators"/>
    <property type="match status" value="1"/>
</dbReference>
<dbReference type="Proteomes" id="UP000041356">
    <property type="component" value="Unassembled WGS sequence"/>
</dbReference>
<dbReference type="InterPro" id="IPR001867">
    <property type="entry name" value="OmpR/PhoB-type_DNA-bd"/>
</dbReference>
<keyword evidence="3" id="KW-0472">Membrane</keyword>
<dbReference type="EMBL" id="ABNAVX010000029">
    <property type="protein sequence ID" value="ELI8104086.1"/>
    <property type="molecule type" value="Genomic_DNA"/>
</dbReference>
<accession>A0A9P1UZH2</accession>
<dbReference type="InterPro" id="IPR016032">
    <property type="entry name" value="Sig_transdc_resp-reg_C-effctor"/>
</dbReference>
<evidence type="ECO:0000259" key="4">
    <source>
        <dbReference type="PROSITE" id="PS51755"/>
    </source>
</evidence>
<evidence type="ECO:0000313" key="5">
    <source>
        <dbReference type="EMBL" id="CNF35392.1"/>
    </source>
</evidence>
<dbReference type="GO" id="GO:0003677">
    <property type="term" value="F:DNA binding"/>
    <property type="evidence" value="ECO:0007669"/>
    <property type="project" value="UniProtKB-UniRule"/>
</dbReference>
<feature type="DNA-binding region" description="OmpR/PhoB-type" evidence="2">
    <location>
        <begin position="18"/>
        <end position="114"/>
    </location>
</feature>
<reference evidence="6" key="2">
    <citation type="submission" date="2023-02" db="EMBL/GenBank/DDBJ databases">
        <authorList>
            <person name="Ashton P.M."/>
            <person name="Dallman T."/>
            <person name="Nair S."/>
            <person name="De Pinna E."/>
            <person name="Peters T."/>
            <person name="Grant K."/>
        </authorList>
    </citation>
    <scope>NUCLEOTIDE SEQUENCE</scope>
    <source>
        <strain evidence="6">01103883</strain>
    </source>
</reference>
<dbReference type="Proteomes" id="UP001182355">
    <property type="component" value="Unassembled WGS sequence"/>
</dbReference>
<feature type="transmembrane region" description="Helical" evidence="3">
    <location>
        <begin position="153"/>
        <end position="173"/>
    </location>
</feature>
<dbReference type="GO" id="GO:0006355">
    <property type="term" value="P:regulation of DNA-templated transcription"/>
    <property type="evidence" value="ECO:0007669"/>
    <property type="project" value="InterPro"/>
</dbReference>
<sequence length="232" mass="26706">MLFLLVYKIMSLSMRDKMDEIILGDIIFTPLKRTLTKGGCVFKIRNKEAEVLSLLCTHYPEALSREDIEEKIWEGSYVTDNTLTQTISNLRHALDDKEHEIVTTIPKKGYCIGIKPDFTDKSLSITNTNTSDSLNIEMNSSSSEYISLANKTITLILCCLCLFFSFSMTFYYYQVKIINVKELPILVNLDETQDKEFLLSYNKSPYIFLKKQKNGDYNACKYQNGALQCEKK</sequence>
<evidence type="ECO:0000256" key="2">
    <source>
        <dbReference type="PROSITE-ProRule" id="PRU01091"/>
    </source>
</evidence>
<evidence type="ECO:0000313" key="6">
    <source>
        <dbReference type="EMBL" id="ELI8104086.1"/>
    </source>
</evidence>
<protein>
    <submittedName>
        <fullName evidence="5">Regulatory membrane protein</fullName>
    </submittedName>
    <submittedName>
        <fullName evidence="6">Transcriptional regulator</fullName>
    </submittedName>
</protein>
<proteinExistence type="predicted"/>
<evidence type="ECO:0000313" key="7">
    <source>
        <dbReference type="Proteomes" id="UP000041356"/>
    </source>
</evidence>
<dbReference type="CDD" id="cd00383">
    <property type="entry name" value="trans_reg_C"/>
    <property type="match status" value="1"/>
</dbReference>
<keyword evidence="3" id="KW-0812">Transmembrane</keyword>
<gene>
    <name evidence="5" type="primary">cadC_2</name>
    <name evidence="5" type="ORF">ERS137939_01319</name>
    <name evidence="6" type="ORF">RSF11_003841</name>
</gene>
<organism evidence="5 7">
    <name type="scientific">Yersinia enterocolitica</name>
    <dbReference type="NCBI Taxonomy" id="630"/>
    <lineage>
        <taxon>Bacteria</taxon>
        <taxon>Pseudomonadati</taxon>
        <taxon>Pseudomonadota</taxon>
        <taxon>Gammaproteobacteria</taxon>
        <taxon>Enterobacterales</taxon>
        <taxon>Yersiniaceae</taxon>
        <taxon>Yersinia</taxon>
    </lineage>
</organism>
<evidence type="ECO:0000256" key="3">
    <source>
        <dbReference type="SAM" id="Phobius"/>
    </source>
</evidence>
<dbReference type="GO" id="GO:0000160">
    <property type="term" value="P:phosphorelay signal transduction system"/>
    <property type="evidence" value="ECO:0007669"/>
    <property type="project" value="InterPro"/>
</dbReference>
<feature type="domain" description="OmpR/PhoB-type" evidence="4">
    <location>
        <begin position="18"/>
        <end position="114"/>
    </location>
</feature>
<dbReference type="SMART" id="SM00862">
    <property type="entry name" value="Trans_reg_C"/>
    <property type="match status" value="1"/>
</dbReference>
<dbReference type="Gene3D" id="1.10.10.10">
    <property type="entry name" value="Winged helix-like DNA-binding domain superfamily/Winged helix DNA-binding domain"/>
    <property type="match status" value="1"/>
</dbReference>
<dbReference type="EMBL" id="CPZF01000002">
    <property type="protein sequence ID" value="CNF35392.1"/>
    <property type="molecule type" value="Genomic_DNA"/>
</dbReference>
<keyword evidence="3" id="KW-1133">Transmembrane helix</keyword>
<dbReference type="PROSITE" id="PS51755">
    <property type="entry name" value="OMPR_PHOB"/>
    <property type="match status" value="1"/>
</dbReference>
<comment type="caution">
    <text evidence="5">The sequence shown here is derived from an EMBL/GenBank/DDBJ whole genome shotgun (WGS) entry which is preliminary data.</text>
</comment>
<dbReference type="AlphaFoldDB" id="A0A9P1UZH2"/>
<dbReference type="Pfam" id="PF00486">
    <property type="entry name" value="Trans_reg_C"/>
    <property type="match status" value="1"/>
</dbReference>
<dbReference type="InterPro" id="IPR036388">
    <property type="entry name" value="WH-like_DNA-bd_sf"/>
</dbReference>
<evidence type="ECO:0000256" key="1">
    <source>
        <dbReference type="ARBA" id="ARBA00023125"/>
    </source>
</evidence>
<name>A0A9P1UZH2_YEREN</name>
<reference evidence="5 7" key="1">
    <citation type="submission" date="2015-03" db="EMBL/GenBank/DDBJ databases">
        <authorList>
            <consortium name="Pathogen Informatics"/>
            <person name="Murphy D."/>
        </authorList>
    </citation>
    <scope>NUCLEOTIDE SEQUENCE [LARGE SCALE GENOMIC DNA]</scope>
    <source>
        <strain evidence="5 7">IP27818</strain>
    </source>
</reference>
<keyword evidence="1 2" id="KW-0238">DNA-binding</keyword>
<dbReference type="KEGG" id="yef:FORC2_0815"/>